<protein>
    <submittedName>
        <fullName evidence="7">Citryl-CoA lyase</fullName>
        <ecNumber evidence="7">4.1.3.34</ecNumber>
    </submittedName>
</protein>
<evidence type="ECO:0000313" key="8">
    <source>
        <dbReference type="Proteomes" id="UP000000231"/>
    </source>
</evidence>
<feature type="binding site" evidence="4">
    <location>
        <position position="69"/>
    </location>
    <ligand>
        <name>substrate</name>
    </ligand>
</feature>
<dbReference type="GO" id="GO:0008816">
    <property type="term" value="F:citryl-CoA lyase activity"/>
    <property type="evidence" value="ECO:0007669"/>
    <property type="project" value="UniProtKB-EC"/>
</dbReference>
<dbReference type="EMBL" id="CP000655">
    <property type="protein sequence ID" value="ABP33759.1"/>
    <property type="molecule type" value="Genomic_DNA"/>
</dbReference>
<dbReference type="Proteomes" id="UP000000231">
    <property type="component" value="Chromosome"/>
</dbReference>
<evidence type="ECO:0000256" key="1">
    <source>
        <dbReference type="ARBA" id="ARBA00001946"/>
    </source>
</evidence>
<organism evidence="7 8">
    <name type="scientific">Polynucleobacter asymbioticus (strain DSM 18221 / CIP 109841 / QLW-P1DMWA-1)</name>
    <name type="common">Polynucleobacter necessarius subsp. asymbioticus</name>
    <dbReference type="NCBI Taxonomy" id="312153"/>
    <lineage>
        <taxon>Bacteria</taxon>
        <taxon>Pseudomonadati</taxon>
        <taxon>Pseudomonadota</taxon>
        <taxon>Betaproteobacteria</taxon>
        <taxon>Burkholderiales</taxon>
        <taxon>Burkholderiaceae</taxon>
        <taxon>Polynucleobacter</taxon>
    </lineage>
</organism>
<dbReference type="InterPro" id="IPR011206">
    <property type="entry name" value="Citrate_lyase_beta/mcl1/mcl2"/>
</dbReference>
<feature type="binding site" evidence="5">
    <location>
        <position position="154"/>
    </location>
    <ligand>
        <name>Mg(2+)</name>
        <dbReference type="ChEBI" id="CHEBI:18420"/>
    </ligand>
</feature>
<dbReference type="Pfam" id="PF03328">
    <property type="entry name" value="HpcH_HpaI"/>
    <property type="match status" value="1"/>
</dbReference>
<dbReference type="GO" id="GO:0006107">
    <property type="term" value="P:oxaloacetate metabolic process"/>
    <property type="evidence" value="ECO:0007669"/>
    <property type="project" value="TreeGrafter"/>
</dbReference>
<dbReference type="PANTHER" id="PTHR32308:SF10">
    <property type="entry name" value="CITRATE LYASE SUBUNIT BETA"/>
    <property type="match status" value="1"/>
</dbReference>
<name>A4SW95_POLAQ</name>
<dbReference type="GeneID" id="31480894"/>
<keyword evidence="7" id="KW-0456">Lyase</keyword>
<keyword evidence="8" id="KW-1185">Reference proteome</keyword>
<keyword evidence="2 5" id="KW-0479">Metal-binding</keyword>
<dbReference type="Gene3D" id="3.20.20.60">
    <property type="entry name" value="Phosphoenolpyruvate-binding domains"/>
    <property type="match status" value="1"/>
</dbReference>
<dbReference type="PANTHER" id="PTHR32308">
    <property type="entry name" value="LYASE BETA SUBUNIT, PUTATIVE (AFU_ORTHOLOGUE AFUA_4G13030)-RELATED"/>
    <property type="match status" value="1"/>
</dbReference>
<dbReference type="EC" id="4.1.3.34" evidence="7"/>
<evidence type="ECO:0000313" key="7">
    <source>
        <dbReference type="EMBL" id="ABP33759.1"/>
    </source>
</evidence>
<evidence type="ECO:0000259" key="6">
    <source>
        <dbReference type="Pfam" id="PF03328"/>
    </source>
</evidence>
<dbReference type="InterPro" id="IPR005000">
    <property type="entry name" value="Aldolase/citrate-lyase_domain"/>
</dbReference>
<gene>
    <name evidence="7" type="ordered locus">Pnuc_0539</name>
</gene>
<reference evidence="7 8" key="1">
    <citation type="journal article" date="2012" name="Stand. Genomic Sci.">
        <title>Complete genome sequence of Polynucleobacter necessarius subsp. asymbioticus type strain (QLW-P1DMWA-1(T)).</title>
        <authorList>
            <person name="Meincke L."/>
            <person name="Copeland A."/>
            <person name="Lapidus A."/>
            <person name="Lucas S."/>
            <person name="Berry K.W."/>
            <person name="Del Rio T.G."/>
            <person name="Hammon N."/>
            <person name="Dalin E."/>
            <person name="Tice H."/>
            <person name="Pitluck S."/>
            <person name="Richardson P."/>
            <person name="Bruce D."/>
            <person name="Goodwin L."/>
            <person name="Han C."/>
            <person name="Tapia R."/>
            <person name="Detter J.C."/>
            <person name="Schmutz J."/>
            <person name="Brettin T."/>
            <person name="Larimer F."/>
            <person name="Land M."/>
            <person name="Hauser L."/>
            <person name="Kyrpides N.C."/>
            <person name="Ivanova N."/>
            <person name="Goker M."/>
            <person name="Woyke T."/>
            <person name="Wu Q.L."/>
            <person name="Pockl M."/>
            <person name="Hahn M.W."/>
            <person name="Klenk H.P."/>
        </authorList>
    </citation>
    <scope>NUCLEOTIDE SEQUENCE [LARGE SCALE GENOMIC DNA]</scope>
    <source>
        <strain evidence="8">DSM 18221 / CIP 109841 / QLW-P1DMWA-1</strain>
    </source>
</reference>
<dbReference type="SUPFAM" id="SSF51621">
    <property type="entry name" value="Phosphoenolpyruvate/pyruvate domain"/>
    <property type="match status" value="1"/>
</dbReference>
<comment type="cofactor">
    <cofactor evidence="1">
        <name>Mg(2+)</name>
        <dbReference type="ChEBI" id="CHEBI:18420"/>
    </cofactor>
</comment>
<dbReference type="KEGG" id="pnu:Pnuc_0539"/>
<proteinExistence type="predicted"/>
<feature type="domain" description="HpcH/HpaI aldolase/citrate lyase" evidence="6">
    <location>
        <begin position="9"/>
        <end position="222"/>
    </location>
</feature>
<dbReference type="eggNOG" id="COG2301">
    <property type="taxonomic scope" value="Bacteria"/>
</dbReference>
<accession>A4SW95</accession>
<dbReference type="AlphaFoldDB" id="A4SW95"/>
<keyword evidence="3 5" id="KW-0460">Magnesium</keyword>
<sequence length="292" mass="31489">MININRPRRSVLYMPGVNTRALEKAKTLPADSLILDLEDAVAPDSKSIARENIRTALESGFGHREAVVRINGLNTPWGLDDLKAFANTKADAIVLPKVESAKKIQEVAKLLSELNAPKDLTIWAMIETPKAIFKLEEIAGAHPRLEALVLGTSDLVKDLHARHTLDRTETLTALSLSVLAARAYGLCVLDGVHLILDDEAGLKQSCVQGRDMGFDGKTLIHPSQIALANELFGPSAQEIEEAQQKIAAYESAISTGAGIAVLNGKLIEELHIQDAKRLLALAAAIQSFGTNN</sequence>
<evidence type="ECO:0000256" key="2">
    <source>
        <dbReference type="ARBA" id="ARBA00022723"/>
    </source>
</evidence>
<dbReference type="InterPro" id="IPR015813">
    <property type="entry name" value="Pyrv/PenolPyrv_kinase-like_dom"/>
</dbReference>
<evidence type="ECO:0000256" key="5">
    <source>
        <dbReference type="PIRSR" id="PIRSR015582-2"/>
    </source>
</evidence>
<feature type="binding site" evidence="4">
    <location>
        <position position="127"/>
    </location>
    <ligand>
        <name>substrate</name>
    </ligand>
</feature>
<dbReference type="GO" id="GO:0000287">
    <property type="term" value="F:magnesium ion binding"/>
    <property type="evidence" value="ECO:0007669"/>
    <property type="project" value="TreeGrafter"/>
</dbReference>
<evidence type="ECO:0000256" key="3">
    <source>
        <dbReference type="ARBA" id="ARBA00022842"/>
    </source>
</evidence>
<dbReference type="InterPro" id="IPR040442">
    <property type="entry name" value="Pyrv_kinase-like_dom_sf"/>
</dbReference>
<evidence type="ECO:0000256" key="4">
    <source>
        <dbReference type="PIRSR" id="PIRSR015582-1"/>
    </source>
</evidence>
<feature type="binding site" evidence="5">
    <location>
        <position position="127"/>
    </location>
    <ligand>
        <name>Mg(2+)</name>
        <dbReference type="ChEBI" id="CHEBI:18420"/>
    </ligand>
</feature>
<dbReference type="HOGENOM" id="CLU_044864_0_1_4"/>
<dbReference type="RefSeq" id="WP_011902384.1">
    <property type="nucleotide sequence ID" value="NC_009379.1"/>
</dbReference>
<dbReference type="PIRSF" id="PIRSF015582">
    <property type="entry name" value="Cit_lyase_B"/>
    <property type="match status" value="1"/>
</dbReference>